<dbReference type="Proteomes" id="UP000196485">
    <property type="component" value="Unassembled WGS sequence"/>
</dbReference>
<organism evidence="1 2">
    <name type="scientific">Photobacterium aquimaris</name>
    <dbReference type="NCBI Taxonomy" id="512643"/>
    <lineage>
        <taxon>Bacteria</taxon>
        <taxon>Pseudomonadati</taxon>
        <taxon>Pseudomonadota</taxon>
        <taxon>Gammaproteobacteria</taxon>
        <taxon>Vibrionales</taxon>
        <taxon>Vibrionaceae</taxon>
        <taxon>Photobacterium</taxon>
    </lineage>
</organism>
<dbReference type="CDD" id="cd10787">
    <property type="entry name" value="LamB_YcsF_like"/>
    <property type="match status" value="1"/>
</dbReference>
<dbReference type="PANTHER" id="PTHR30292">
    <property type="entry name" value="UNCHARACTERIZED PROTEIN YBGL-RELATED"/>
    <property type="match status" value="1"/>
</dbReference>
<evidence type="ECO:0000313" key="2">
    <source>
        <dbReference type="Proteomes" id="UP000196485"/>
    </source>
</evidence>
<proteinExistence type="predicted"/>
<evidence type="ECO:0000313" key="1">
    <source>
        <dbReference type="EMBL" id="SMY16743.1"/>
    </source>
</evidence>
<sequence length="255" mass="28238">MKLNCDMGESFGVWKKGNDCDVMASISMANIACGFHAADPDTMAETIRLANQHGVMLGAHPSYDDKLGFGRRHIAHSLPAIAHLISYQIGALESLCQLQNSTLHYVKPHGALYHDMMMDEQIFTVIVKTLSQLNRYRQQPLALMVLSRKDNQHYKAIGHDNNVSIILEAFADRSYLASGMLMPREQPNAILSTPAAIQHQMRHLLQGKVQTLTGDWLLLEVDSVCVHGDNPTAIQSVKTLAELIVAANHCGDDRE</sequence>
<dbReference type="RefSeq" id="WP_087820787.1">
    <property type="nucleotide sequence ID" value="NZ_FYAH01000003.1"/>
</dbReference>
<gene>
    <name evidence="1" type="ORF">PAQU9191_01979</name>
</gene>
<dbReference type="Gene3D" id="3.20.20.370">
    <property type="entry name" value="Glycoside hydrolase/deacetylase"/>
    <property type="match status" value="1"/>
</dbReference>
<dbReference type="EMBL" id="FYAH01000003">
    <property type="protein sequence ID" value="SMY16743.1"/>
    <property type="molecule type" value="Genomic_DNA"/>
</dbReference>
<name>A0A1Y6KX52_9GAMM</name>
<dbReference type="NCBIfam" id="NF003814">
    <property type="entry name" value="PRK05406.1-3"/>
    <property type="match status" value="1"/>
</dbReference>
<accession>A0A1Y6KX52</accession>
<dbReference type="GO" id="GO:0005975">
    <property type="term" value="P:carbohydrate metabolic process"/>
    <property type="evidence" value="ECO:0007669"/>
    <property type="project" value="InterPro"/>
</dbReference>
<dbReference type="SUPFAM" id="SSF88713">
    <property type="entry name" value="Glycoside hydrolase/deacetylase"/>
    <property type="match status" value="1"/>
</dbReference>
<keyword evidence="2" id="KW-1185">Reference proteome</keyword>
<reference evidence="2" key="1">
    <citation type="submission" date="2017-06" db="EMBL/GenBank/DDBJ databases">
        <authorList>
            <person name="Rodrigo-Torres L."/>
            <person name="Arahal R. D."/>
            <person name="Lucena T."/>
        </authorList>
    </citation>
    <scope>NUCLEOTIDE SEQUENCE [LARGE SCALE GENOMIC DNA]</scope>
    <source>
        <strain evidence="2">type strain: CECT 9192</strain>
    </source>
</reference>
<dbReference type="PANTHER" id="PTHR30292:SF0">
    <property type="entry name" value="5-OXOPROLINASE SUBUNIT A"/>
    <property type="match status" value="1"/>
</dbReference>
<dbReference type="Pfam" id="PF03746">
    <property type="entry name" value="LamB_YcsF"/>
    <property type="match status" value="1"/>
</dbReference>
<dbReference type="AlphaFoldDB" id="A0A1Y6KX52"/>
<dbReference type="InterPro" id="IPR011330">
    <property type="entry name" value="Glyco_hydro/deAcase_b/a-brl"/>
</dbReference>
<dbReference type="InterPro" id="IPR005501">
    <property type="entry name" value="LamB/YcsF/PxpA-like"/>
</dbReference>
<dbReference type="NCBIfam" id="NF003816">
    <property type="entry name" value="PRK05406.1-5"/>
    <property type="match status" value="1"/>
</dbReference>
<protein>
    <submittedName>
        <fullName evidence="1">LamB/YcsF family protein</fullName>
    </submittedName>
</protein>